<proteinExistence type="predicted"/>
<sequence>MSSDRSGETDGEDVGAAQSEAQPAACAFHLLFGLTIPVGEDGRGCQRCDNAPTDADNYGEDDDDEL</sequence>
<gene>
    <name evidence="2" type="ORF">L0F81_02770</name>
</gene>
<accession>A0ABS9J9I8</accession>
<name>A0ABS9J9I8_9ACTN</name>
<dbReference type="Proteomes" id="UP001299012">
    <property type="component" value="Unassembled WGS sequence"/>
</dbReference>
<feature type="region of interest" description="Disordered" evidence="1">
    <location>
        <begin position="41"/>
        <end position="66"/>
    </location>
</feature>
<keyword evidence="3" id="KW-1185">Reference proteome</keyword>
<reference evidence="2 3" key="1">
    <citation type="submission" date="2022-01" db="EMBL/GenBank/DDBJ databases">
        <title>Draft Genome Sequences of Seven Type Strains of the Genus Streptomyces.</title>
        <authorList>
            <person name="Aziz S."/>
            <person name="Coretto E."/>
            <person name="Chronakova A."/>
            <person name="Sproer C."/>
            <person name="Huber K."/>
            <person name="Nouioui I."/>
            <person name="Gross H."/>
        </authorList>
    </citation>
    <scope>NUCLEOTIDE SEQUENCE [LARGE SCALE GENOMIC DNA]</scope>
    <source>
        <strain evidence="2 3">DSM 41685</strain>
    </source>
</reference>
<evidence type="ECO:0000313" key="3">
    <source>
        <dbReference type="Proteomes" id="UP001299012"/>
    </source>
</evidence>
<evidence type="ECO:0000256" key="1">
    <source>
        <dbReference type="SAM" id="MobiDB-lite"/>
    </source>
</evidence>
<evidence type="ECO:0000313" key="2">
    <source>
        <dbReference type="EMBL" id="MCG0062219.1"/>
    </source>
</evidence>
<dbReference type="EMBL" id="JAKKZF010000005">
    <property type="protein sequence ID" value="MCG0062219.1"/>
    <property type="molecule type" value="Genomic_DNA"/>
</dbReference>
<organism evidence="2 3">
    <name type="scientific">Streptomyces tricolor</name>
    <dbReference type="NCBI Taxonomy" id="68277"/>
    <lineage>
        <taxon>Bacteria</taxon>
        <taxon>Bacillati</taxon>
        <taxon>Actinomycetota</taxon>
        <taxon>Actinomycetes</taxon>
        <taxon>Kitasatosporales</taxon>
        <taxon>Streptomycetaceae</taxon>
        <taxon>Streptomyces</taxon>
        <taxon>Streptomyces violaceoruber group</taxon>
    </lineage>
</organism>
<dbReference type="RefSeq" id="WP_086697713.1">
    <property type="nucleotide sequence ID" value="NZ_JAKKZF010000005.1"/>
</dbReference>
<feature type="compositionally biased region" description="Acidic residues" evidence="1">
    <location>
        <begin position="57"/>
        <end position="66"/>
    </location>
</feature>
<protein>
    <submittedName>
        <fullName evidence="2">Uncharacterized protein</fullName>
    </submittedName>
</protein>
<comment type="caution">
    <text evidence="2">The sequence shown here is derived from an EMBL/GenBank/DDBJ whole genome shotgun (WGS) entry which is preliminary data.</text>
</comment>